<evidence type="ECO:0000313" key="5">
    <source>
        <dbReference type="EMBL" id="PLR35851.1"/>
    </source>
</evidence>
<comment type="caution">
    <text evidence="5">The sequence shown here is derived from an EMBL/GenBank/DDBJ whole genome shotgun (WGS) entry which is preliminary data.</text>
</comment>
<dbReference type="InterPro" id="IPR050490">
    <property type="entry name" value="Bact_solute-bd_prot1"/>
</dbReference>
<dbReference type="AlphaFoldDB" id="A0A2N5E4E3"/>
<evidence type="ECO:0000313" key="6">
    <source>
        <dbReference type="Proteomes" id="UP000234240"/>
    </source>
</evidence>
<name>A0A2N5E4E3_9GAMM</name>
<dbReference type="Gene3D" id="3.40.190.10">
    <property type="entry name" value="Periplasmic binding protein-like II"/>
    <property type="match status" value="1"/>
</dbReference>
<keyword evidence="4" id="KW-0732">Signal</keyword>
<dbReference type="EMBL" id="PJZF01000010">
    <property type="protein sequence ID" value="PLR35851.1"/>
    <property type="molecule type" value="Genomic_DNA"/>
</dbReference>
<gene>
    <name evidence="5" type="ORF">CYR55_12835</name>
</gene>
<dbReference type="PROSITE" id="PS51257">
    <property type="entry name" value="PROKAR_LIPOPROTEIN"/>
    <property type="match status" value="1"/>
</dbReference>
<dbReference type="PANTHER" id="PTHR43649">
    <property type="entry name" value="ARABINOSE-BINDING PROTEIN-RELATED"/>
    <property type="match status" value="1"/>
</dbReference>
<dbReference type="GO" id="GO:0030313">
    <property type="term" value="C:cell envelope"/>
    <property type="evidence" value="ECO:0007669"/>
    <property type="project" value="UniProtKB-ARBA"/>
</dbReference>
<dbReference type="SUPFAM" id="SSF53850">
    <property type="entry name" value="Periplasmic binding protein-like II"/>
    <property type="match status" value="1"/>
</dbReference>
<comment type="subcellular location">
    <subcellularLocation>
        <location evidence="1">Periplasm</location>
    </subcellularLocation>
</comment>
<dbReference type="InterPro" id="IPR006059">
    <property type="entry name" value="SBP"/>
</dbReference>
<reference evidence="5 6" key="1">
    <citation type="submission" date="2017-12" db="EMBL/GenBank/DDBJ databases">
        <title>Characterization of six clinical isolates of Enterochimera gen. nov., a novel genus of the Yersiniaciae family and the three species Enterochimera arupensis sp. nov., Enterochimera coloradensis sp. nov, and Enterochimera californica sp. nov.</title>
        <authorList>
            <person name="Rossi A."/>
            <person name="Fisher M."/>
        </authorList>
    </citation>
    <scope>NUCLEOTIDE SEQUENCE [LARGE SCALE GENOMIC DNA]</scope>
    <source>
        <strain evidence="6">2015-Iso6</strain>
    </source>
</reference>
<accession>A0A2N5E4E3</accession>
<evidence type="ECO:0000256" key="4">
    <source>
        <dbReference type="ARBA" id="ARBA00022729"/>
    </source>
</evidence>
<dbReference type="Pfam" id="PF01547">
    <property type="entry name" value="SBP_bac_1"/>
    <property type="match status" value="1"/>
</dbReference>
<keyword evidence="3" id="KW-0813">Transport</keyword>
<sequence>MNKKNTLLISALLSALALTGCDDKKTESVTIEFMHSSVEQERQAVINDLIQKFEQQNPGMHVKPVPVEEDAYNTKVITLARSGALPAVIETSHDYAKVMDKEQLIDREAVNDVISGIGADNFYDGVLRIVKTEDGSSATGVPISGWIQGIWYRKQQLADAGFSEPQNWQQLLSITTAFTHPEQKKYGIGLPTAESVMTEQSFSQFALSNGANVFDANGAITIDTPEMQQALGFYQQLAKTTLPGSNDIMEIKDAFMNGTVPMAVYSTYILPAIYSEGFAQDIGFAVPAEKSQAVYGTITSLTITAGQTDAQRDAAKKFITFMEQSDNATRWVLMSPGAALPLTKLVTSNSDWQNNPVVKAFGALSMELVQQFANVQVFGSVGEKNFTSMGDITGSAALSEMVNAVTVGNKDVPATLAQTQGRVTNLVQKR</sequence>
<organism evidence="5 6">
    <name type="scientific">Chimaeribacter californicus</name>
    <dbReference type="NCBI Taxonomy" id="2060067"/>
    <lineage>
        <taxon>Bacteria</taxon>
        <taxon>Pseudomonadati</taxon>
        <taxon>Pseudomonadota</taxon>
        <taxon>Gammaproteobacteria</taxon>
        <taxon>Enterobacterales</taxon>
        <taxon>Yersiniaceae</taxon>
        <taxon>Chimaeribacter</taxon>
    </lineage>
</organism>
<evidence type="ECO:0000256" key="1">
    <source>
        <dbReference type="ARBA" id="ARBA00004418"/>
    </source>
</evidence>
<proteinExistence type="inferred from homology"/>
<comment type="similarity">
    <text evidence="2">Belongs to the bacterial solute-binding protein 1 family.</text>
</comment>
<dbReference type="OrthoDB" id="9804061at2"/>
<protein>
    <submittedName>
        <fullName evidence="5">Sugar ABC transporter substrate-binding protein</fullName>
    </submittedName>
</protein>
<keyword evidence="6" id="KW-1185">Reference proteome</keyword>
<dbReference type="PANTHER" id="PTHR43649:SF34">
    <property type="entry name" value="ABC TRANSPORTER PERIPLASMIC-BINDING PROTEIN YCJN-RELATED"/>
    <property type="match status" value="1"/>
</dbReference>
<dbReference type="GO" id="GO:0042597">
    <property type="term" value="C:periplasmic space"/>
    <property type="evidence" value="ECO:0007669"/>
    <property type="project" value="UniProtKB-SubCell"/>
</dbReference>
<dbReference type="Proteomes" id="UP000234240">
    <property type="component" value="Unassembled WGS sequence"/>
</dbReference>
<evidence type="ECO:0000256" key="3">
    <source>
        <dbReference type="ARBA" id="ARBA00022448"/>
    </source>
</evidence>
<dbReference type="RefSeq" id="WP_101816515.1">
    <property type="nucleotide sequence ID" value="NZ_PJZF01000010.1"/>
</dbReference>
<evidence type="ECO:0000256" key="2">
    <source>
        <dbReference type="ARBA" id="ARBA00008520"/>
    </source>
</evidence>